<name>A0A7R7WNI4_ASPKA</name>
<keyword evidence="2" id="KW-1185">Reference proteome</keyword>
<evidence type="ECO:0000313" key="1">
    <source>
        <dbReference type="EMBL" id="BCR93275.1"/>
    </source>
</evidence>
<reference evidence="1" key="2">
    <citation type="submission" date="2021-02" db="EMBL/GenBank/DDBJ databases">
        <title>Aspergillus luchuensis mut. kawachii IFO 4304 genome sequence.</title>
        <authorList>
            <person name="Mori K."/>
            <person name="Kadooka C."/>
            <person name="Goto M."/>
            <person name="Futagami T."/>
        </authorList>
    </citation>
    <scope>NUCLEOTIDE SEQUENCE</scope>
    <source>
        <strain evidence="1">IFO 4308</strain>
    </source>
</reference>
<dbReference type="KEGG" id="aluc:AKAW2_10321A"/>
<accession>A0A7R7WNI4</accession>
<evidence type="ECO:0000313" key="2">
    <source>
        <dbReference type="Proteomes" id="UP000661280"/>
    </source>
</evidence>
<reference evidence="1" key="1">
    <citation type="submission" date="2021-01" db="EMBL/GenBank/DDBJ databases">
        <authorList>
            <consortium name="Aspergillus luchuensis mut. kawachii IFO 4304 genome sequencing consortium"/>
            <person name="Kazuki M."/>
            <person name="Futagami T."/>
        </authorList>
    </citation>
    <scope>NUCLEOTIDE SEQUENCE</scope>
    <source>
        <strain evidence="1">IFO 4308</strain>
    </source>
</reference>
<proteinExistence type="predicted"/>
<dbReference type="Proteomes" id="UP000661280">
    <property type="component" value="Chromosome 1"/>
</dbReference>
<organism evidence="1 2">
    <name type="scientific">Aspergillus kawachii</name>
    <name type="common">White koji mold</name>
    <name type="synonym">Aspergillus awamori var. kawachi</name>
    <dbReference type="NCBI Taxonomy" id="1069201"/>
    <lineage>
        <taxon>Eukaryota</taxon>
        <taxon>Fungi</taxon>
        <taxon>Dikarya</taxon>
        <taxon>Ascomycota</taxon>
        <taxon>Pezizomycotina</taxon>
        <taxon>Eurotiomycetes</taxon>
        <taxon>Eurotiomycetidae</taxon>
        <taxon>Eurotiales</taxon>
        <taxon>Aspergillaceae</taxon>
        <taxon>Aspergillus</taxon>
        <taxon>Aspergillus subgen. Circumdati</taxon>
    </lineage>
</organism>
<protein>
    <submittedName>
        <fullName evidence="1">Uncharacterized protein</fullName>
    </submittedName>
</protein>
<dbReference type="GeneID" id="64954600"/>
<sequence length="114" mass="13355">MSTIRFCLGGDKERLSFHNFLHFPSVYDDDVASLDPLRIAACVERCCTTFNYRVAPKWHDWLLNGNALHLVHSPQQSRFRQRRFSTLHTYVVCIPFPSSSPFSLDNREKYLPHQ</sequence>
<dbReference type="EMBL" id="AP024425">
    <property type="protein sequence ID" value="BCR93275.1"/>
    <property type="molecule type" value="Genomic_DNA"/>
</dbReference>
<gene>
    <name evidence="1" type="ORF">AKAW2_10321A</name>
</gene>
<dbReference type="RefSeq" id="XP_041537041.1">
    <property type="nucleotide sequence ID" value="XM_041685891.1"/>
</dbReference>
<dbReference type="AlphaFoldDB" id="A0A7R7WNI4"/>